<gene>
    <name evidence="2" type="ORF">SAMN05444266_10122</name>
</gene>
<dbReference type="Pfam" id="PF13483">
    <property type="entry name" value="Lactamase_B_3"/>
    <property type="match status" value="1"/>
</dbReference>
<dbReference type="NCBIfam" id="NF001911">
    <property type="entry name" value="PRK00685.1"/>
    <property type="match status" value="1"/>
</dbReference>
<reference evidence="2 3" key="1">
    <citation type="submission" date="2016-11" db="EMBL/GenBank/DDBJ databases">
        <authorList>
            <person name="Jaros S."/>
            <person name="Januszkiewicz K."/>
            <person name="Wedrychowicz H."/>
        </authorList>
    </citation>
    <scope>NUCLEOTIDE SEQUENCE [LARGE SCALE GENOMIC DNA]</scope>
    <source>
        <strain evidence="2 3">DSM 27406</strain>
    </source>
</reference>
<protein>
    <submittedName>
        <fullName evidence="2">L-ascorbate metabolism protein UlaG, beta-lactamase superfamily</fullName>
    </submittedName>
</protein>
<evidence type="ECO:0000313" key="3">
    <source>
        <dbReference type="Proteomes" id="UP000184420"/>
    </source>
</evidence>
<sequence>MKFTYFGHSCFVVEIKGKKIMFDPFIRHNELAKKIDIEAIKADYIFVSHGHDDHTADLVEVAKRTGATVVSNFEIVSWAGKQGLELLHPMNTGGKWKFDFGMVKCTVAQHSSSLPDGSYGGNPMGFIFITDEGNFYYSGDTALTYDMELVPAAAKLNFAILPIGDNFTMGVEDAIAASEMIECAKIIGVHYDTFGYIKINHESAKAQFSDAGLELLLPEIGSTIEV</sequence>
<accession>A0A1M6V141</accession>
<dbReference type="Gene3D" id="3.60.15.10">
    <property type="entry name" value="Ribonuclease Z/Hydroxyacylglutathione hydrolase-like"/>
    <property type="match status" value="1"/>
</dbReference>
<dbReference type="Proteomes" id="UP000184420">
    <property type="component" value="Unassembled WGS sequence"/>
</dbReference>
<dbReference type="EMBL" id="FRBL01000001">
    <property type="protein sequence ID" value="SHK75111.1"/>
    <property type="molecule type" value="Genomic_DNA"/>
</dbReference>
<dbReference type="InterPro" id="IPR050114">
    <property type="entry name" value="UPF0173_UPF0282_UlaG_hydrolase"/>
</dbReference>
<dbReference type="STRING" id="1419482.SAMN05444266_10122"/>
<dbReference type="PANTHER" id="PTHR43546">
    <property type="entry name" value="UPF0173 METAL-DEPENDENT HYDROLASE MJ1163-RELATED"/>
    <property type="match status" value="1"/>
</dbReference>
<keyword evidence="3" id="KW-1185">Reference proteome</keyword>
<proteinExistence type="predicted"/>
<dbReference type="InterPro" id="IPR001279">
    <property type="entry name" value="Metallo-B-lactamas"/>
</dbReference>
<dbReference type="SUPFAM" id="SSF56281">
    <property type="entry name" value="Metallo-hydrolase/oxidoreductase"/>
    <property type="match status" value="1"/>
</dbReference>
<name>A0A1M6V141_9BACT</name>
<organism evidence="2 3">
    <name type="scientific">Chitinophaga jiangningensis</name>
    <dbReference type="NCBI Taxonomy" id="1419482"/>
    <lineage>
        <taxon>Bacteria</taxon>
        <taxon>Pseudomonadati</taxon>
        <taxon>Bacteroidota</taxon>
        <taxon>Chitinophagia</taxon>
        <taxon>Chitinophagales</taxon>
        <taxon>Chitinophagaceae</taxon>
        <taxon>Chitinophaga</taxon>
    </lineage>
</organism>
<dbReference type="RefSeq" id="WP_073076861.1">
    <property type="nucleotide sequence ID" value="NZ_FRBL01000001.1"/>
</dbReference>
<dbReference type="SMART" id="SM00849">
    <property type="entry name" value="Lactamase_B"/>
    <property type="match status" value="1"/>
</dbReference>
<dbReference type="AlphaFoldDB" id="A0A1M6V141"/>
<dbReference type="InterPro" id="IPR036866">
    <property type="entry name" value="RibonucZ/Hydroxyglut_hydro"/>
</dbReference>
<evidence type="ECO:0000259" key="1">
    <source>
        <dbReference type="SMART" id="SM00849"/>
    </source>
</evidence>
<dbReference type="OrthoDB" id="9789133at2"/>
<dbReference type="PANTHER" id="PTHR43546:SF3">
    <property type="entry name" value="UPF0173 METAL-DEPENDENT HYDROLASE MJ1163"/>
    <property type="match status" value="1"/>
</dbReference>
<feature type="domain" description="Metallo-beta-lactamase" evidence="1">
    <location>
        <begin position="7"/>
        <end position="190"/>
    </location>
</feature>
<evidence type="ECO:0000313" key="2">
    <source>
        <dbReference type="EMBL" id="SHK75111.1"/>
    </source>
</evidence>